<gene>
    <name evidence="9" type="primary">g4983</name>
    <name evidence="9" type="ORF">VP750_LOCUS4251</name>
</gene>
<keyword evidence="3" id="KW-0698">rRNA processing</keyword>
<dbReference type="InterPro" id="IPR042036">
    <property type="entry name" value="RRP8_N"/>
</dbReference>
<feature type="compositionally biased region" description="Basic and acidic residues" evidence="8">
    <location>
        <begin position="103"/>
        <end position="113"/>
    </location>
</feature>
<sequence length="632" mass="68226">MEQEMLQTMINSIVRLSAPAGSPAGGKASETASLARPNTKKRKKRPGKEPGRVSHGSTQDGGALASEQTVLESTNETSRPADSQQKPKLGKRKGIEQSAPQARQEHPSTRSEARPLPASHASQEEGSRKRSKTQKSRGQGLGREVGHGRKGMTQDGASLPTVAAAAEYEAHPQQSHGDAGRGKSSQPDAQQRLRSSPAQDSAPTAQAPEPVRRKRSRNKFKQDSAADQSGLPKDVVSAPGAQAPEAMRKKQSRIESKQIVTDNKSGLPMDLGSAPAAPAPEAVRKKRNRNKFKQADGASQPVLPESLLPEVAAHQSLQDDAAATLGTVEEQNLAAKQRTEPAPAPLQHDEQLRQPSGKQMKGNARGHKDKAAVPTLKSTNAGKTKEGDLASGSQIARAGVKGQKEDGLLGKMRAKLAGSQFRWLNEQLYTCPGSQAFELMQEQPQLFTQYHEGFKQQTAKWPLQPMQAAAAYLAKHSRKAVVADFGCGDAELASMAPQETVHSLDLVSSAPGVIACNMADTPLDTASVDVAVFCLALMGTDYPSFLHEAARVLKLHGTIWIAEVRSRFVPEEGAQEDYRPFLRAMAGLGFTQKKVDYSNSHFVTFELQRQKPSADGEKLEWPQLRACTYKKR</sequence>
<dbReference type="Proteomes" id="UP001497392">
    <property type="component" value="Unassembled WGS sequence"/>
</dbReference>
<keyword evidence="5" id="KW-0808">Transferase</keyword>
<dbReference type="EMBL" id="CAXHTA020000007">
    <property type="protein sequence ID" value="CAL5222592.1"/>
    <property type="molecule type" value="Genomic_DNA"/>
</dbReference>
<keyword evidence="10" id="KW-1185">Reference proteome</keyword>
<dbReference type="PANTHER" id="PTHR12787">
    <property type="entry name" value="RIBOSOMAL RNA-PROCESSING PROTEIN 8"/>
    <property type="match status" value="1"/>
</dbReference>
<name>A0ABP1FWS0_9CHLO</name>
<dbReference type="PANTHER" id="PTHR12787:SF0">
    <property type="entry name" value="RIBOSOMAL RNA-PROCESSING PROTEIN 8"/>
    <property type="match status" value="1"/>
</dbReference>
<comment type="similarity">
    <text evidence="2">Belongs to the methyltransferase superfamily. RRP8 family.</text>
</comment>
<feature type="compositionally biased region" description="Polar residues" evidence="8">
    <location>
        <begin position="55"/>
        <end position="86"/>
    </location>
</feature>
<reference evidence="9 10" key="1">
    <citation type="submission" date="2024-06" db="EMBL/GenBank/DDBJ databases">
        <authorList>
            <person name="Kraege A."/>
            <person name="Thomma B."/>
        </authorList>
    </citation>
    <scope>NUCLEOTIDE SEQUENCE [LARGE SCALE GENOMIC DNA]</scope>
</reference>
<dbReference type="Gene3D" id="1.10.10.2150">
    <property type="entry name" value="Ribosomal RNA-processing protein 8, N-terminal domain"/>
    <property type="match status" value="1"/>
</dbReference>
<feature type="region of interest" description="Disordered" evidence="8">
    <location>
        <begin position="17"/>
        <end position="401"/>
    </location>
</feature>
<dbReference type="Pfam" id="PF05148">
    <property type="entry name" value="Methyltransf_8"/>
    <property type="match status" value="1"/>
</dbReference>
<evidence type="ECO:0000256" key="1">
    <source>
        <dbReference type="ARBA" id="ARBA00004604"/>
    </source>
</evidence>
<dbReference type="Gene3D" id="3.40.50.150">
    <property type="entry name" value="Vaccinia Virus protein VP39"/>
    <property type="match status" value="1"/>
</dbReference>
<keyword evidence="7" id="KW-0539">Nucleus</keyword>
<feature type="compositionally biased region" description="Basic and acidic residues" evidence="8">
    <location>
        <begin position="246"/>
        <end position="256"/>
    </location>
</feature>
<dbReference type="InterPro" id="IPR029063">
    <property type="entry name" value="SAM-dependent_MTases_sf"/>
</dbReference>
<evidence type="ECO:0000256" key="6">
    <source>
        <dbReference type="ARBA" id="ARBA00022691"/>
    </source>
</evidence>
<comment type="subcellular location">
    <subcellularLocation>
        <location evidence="1">Nucleus</location>
        <location evidence="1">Nucleolus</location>
    </subcellularLocation>
</comment>
<keyword evidence="6" id="KW-0949">S-adenosyl-L-methionine</keyword>
<evidence type="ECO:0000256" key="7">
    <source>
        <dbReference type="ARBA" id="ARBA00023242"/>
    </source>
</evidence>
<comment type="caution">
    <text evidence="9">The sequence shown here is derived from an EMBL/GenBank/DDBJ whole genome shotgun (WGS) entry which is preliminary data.</text>
</comment>
<evidence type="ECO:0000256" key="4">
    <source>
        <dbReference type="ARBA" id="ARBA00022603"/>
    </source>
</evidence>
<feature type="compositionally biased region" description="Polar residues" evidence="8">
    <location>
        <begin position="183"/>
        <end position="204"/>
    </location>
</feature>
<accession>A0ABP1FWS0</accession>
<evidence type="ECO:0000256" key="3">
    <source>
        <dbReference type="ARBA" id="ARBA00022552"/>
    </source>
</evidence>
<dbReference type="SUPFAM" id="SSF53335">
    <property type="entry name" value="S-adenosyl-L-methionine-dependent methyltransferases"/>
    <property type="match status" value="1"/>
</dbReference>
<feature type="compositionally biased region" description="Low complexity" evidence="8">
    <location>
        <begin position="17"/>
        <end position="29"/>
    </location>
</feature>
<organism evidence="9 10">
    <name type="scientific">Coccomyxa viridis</name>
    <dbReference type="NCBI Taxonomy" id="1274662"/>
    <lineage>
        <taxon>Eukaryota</taxon>
        <taxon>Viridiplantae</taxon>
        <taxon>Chlorophyta</taxon>
        <taxon>core chlorophytes</taxon>
        <taxon>Trebouxiophyceae</taxon>
        <taxon>Trebouxiophyceae incertae sedis</taxon>
        <taxon>Coccomyxaceae</taxon>
        <taxon>Coccomyxa</taxon>
    </lineage>
</organism>
<evidence type="ECO:0000256" key="2">
    <source>
        <dbReference type="ARBA" id="ARBA00006301"/>
    </source>
</evidence>
<evidence type="ECO:0000313" key="10">
    <source>
        <dbReference type="Proteomes" id="UP001497392"/>
    </source>
</evidence>
<dbReference type="InterPro" id="IPR007823">
    <property type="entry name" value="RRP8"/>
</dbReference>
<keyword evidence="4" id="KW-0489">Methyltransferase</keyword>
<proteinExistence type="inferred from homology"/>
<evidence type="ECO:0000256" key="8">
    <source>
        <dbReference type="SAM" id="MobiDB-lite"/>
    </source>
</evidence>
<evidence type="ECO:0000313" key="9">
    <source>
        <dbReference type="EMBL" id="CAL5222592.1"/>
    </source>
</evidence>
<protein>
    <submittedName>
        <fullName evidence="9">G4983 protein</fullName>
    </submittedName>
</protein>
<evidence type="ECO:0000256" key="5">
    <source>
        <dbReference type="ARBA" id="ARBA00022679"/>
    </source>
</evidence>